<keyword evidence="7" id="KW-1185">Reference proteome</keyword>
<dbReference type="InterPro" id="IPR038765">
    <property type="entry name" value="Papain-like_cys_pep_sf"/>
</dbReference>
<sequence>MLRMNKKLLKSLALIMCIVMSFSVYLPKVNIKAKSTVYLSSTNMELTKGKKTRLRLKNAPKGAKITWKTTNKYAVVVSKKGTVRAVNAGNATIYVKYKNKTYSCKINVPDPDRQIKLNSQNVTLVENNTFQLVAETNSKVTYISENNNIATVDNNGLITAVNPGTVTITAKTATAFSKCTVQVQSADEQATSPDWIYNKSATGIRRITKRGTVVYDNICWVSNKAISFKIDNINENNIKKCVWSSSDKTVLSKPQKRDGSLITTDANTLKAGTAIVTAKVTNKSGKVSKYTSYVFVTTPAADKSKLTLYGKGVGNNRQQYVTFTGLNKFSTISVSNSNEKAASVQIFHDKMAVTGLSEGSGTITVTIDGKVIKIKYVTYNAIVTCGAAGIQKKRTTKITVSGAEGITPRYTSRNRKIATVKSDGTVKGVRSGVTYIDVKLGDYTKSFRIEVSATGMQTIIDRANYIVNHWKYSQAKRMKSGYYDCSALVWKGYKAYNNYQKKLGSSKWAYSAGELFDYLYSKNQIIYFGYTGTDDMKPGDLIFYGDYNNAVKYSTPGRTLDIYHVAMYAGNGQVVEKGGQTMSSNNTKYIVGIGRVVN</sequence>
<keyword evidence="3" id="KW-0378">Hydrolase</keyword>
<name>A0ABR7F4U1_9FIRM</name>
<dbReference type="SUPFAM" id="SSF54001">
    <property type="entry name" value="Cysteine proteinases"/>
    <property type="match status" value="1"/>
</dbReference>
<dbReference type="Pfam" id="PF02368">
    <property type="entry name" value="Big_2"/>
    <property type="match status" value="2"/>
</dbReference>
<evidence type="ECO:0000256" key="1">
    <source>
        <dbReference type="ARBA" id="ARBA00007074"/>
    </source>
</evidence>
<keyword evidence="2" id="KW-0645">Protease</keyword>
<evidence type="ECO:0000256" key="2">
    <source>
        <dbReference type="ARBA" id="ARBA00022670"/>
    </source>
</evidence>
<evidence type="ECO:0000313" key="6">
    <source>
        <dbReference type="EMBL" id="MBC5667740.1"/>
    </source>
</evidence>
<dbReference type="SMART" id="SM00635">
    <property type="entry name" value="BID_2"/>
    <property type="match status" value="4"/>
</dbReference>
<dbReference type="InterPro" id="IPR008964">
    <property type="entry name" value="Invasin/intimin_cell_adhesion"/>
</dbReference>
<evidence type="ECO:0000259" key="5">
    <source>
        <dbReference type="SMART" id="SM00635"/>
    </source>
</evidence>
<feature type="domain" description="BIG2" evidence="5">
    <location>
        <begin position="111"/>
        <end position="182"/>
    </location>
</feature>
<feature type="domain" description="BIG2" evidence="5">
    <location>
        <begin position="378"/>
        <end position="450"/>
    </location>
</feature>
<protein>
    <submittedName>
        <fullName evidence="6">Ig-like domain-containing protein</fullName>
    </submittedName>
</protein>
<feature type="domain" description="BIG2" evidence="5">
    <location>
        <begin position="33"/>
        <end position="107"/>
    </location>
</feature>
<feature type="domain" description="BIG2" evidence="5">
    <location>
        <begin position="295"/>
        <end position="377"/>
    </location>
</feature>
<dbReference type="InterPro" id="IPR000064">
    <property type="entry name" value="NLP_P60_dom"/>
</dbReference>
<accession>A0ABR7F4U1</accession>
<evidence type="ECO:0000256" key="3">
    <source>
        <dbReference type="ARBA" id="ARBA00022801"/>
    </source>
</evidence>
<gene>
    <name evidence="6" type="ORF">H8S00_07080</name>
</gene>
<dbReference type="Gene3D" id="2.60.40.1080">
    <property type="match status" value="3"/>
</dbReference>
<organism evidence="6 7">
    <name type="scientific">Eubacterium segne</name>
    <dbReference type="NCBI Taxonomy" id="2763045"/>
    <lineage>
        <taxon>Bacteria</taxon>
        <taxon>Bacillati</taxon>
        <taxon>Bacillota</taxon>
        <taxon>Clostridia</taxon>
        <taxon>Eubacteriales</taxon>
        <taxon>Eubacteriaceae</taxon>
        <taxon>Eubacterium</taxon>
    </lineage>
</organism>
<dbReference type="EMBL" id="JACOOZ010000004">
    <property type="protein sequence ID" value="MBC5667740.1"/>
    <property type="molecule type" value="Genomic_DNA"/>
</dbReference>
<dbReference type="RefSeq" id="WP_186840311.1">
    <property type="nucleotide sequence ID" value="NZ_JACOOZ010000004.1"/>
</dbReference>
<evidence type="ECO:0000313" key="7">
    <source>
        <dbReference type="Proteomes" id="UP000597877"/>
    </source>
</evidence>
<reference evidence="6 7" key="1">
    <citation type="submission" date="2020-08" db="EMBL/GenBank/DDBJ databases">
        <title>Genome public.</title>
        <authorList>
            <person name="Liu C."/>
            <person name="Sun Q."/>
        </authorList>
    </citation>
    <scope>NUCLEOTIDE SEQUENCE [LARGE SCALE GENOMIC DNA]</scope>
    <source>
        <strain evidence="6 7">BX4</strain>
    </source>
</reference>
<evidence type="ECO:0000256" key="4">
    <source>
        <dbReference type="ARBA" id="ARBA00022807"/>
    </source>
</evidence>
<dbReference type="Proteomes" id="UP000597877">
    <property type="component" value="Unassembled WGS sequence"/>
</dbReference>
<keyword evidence="4" id="KW-0788">Thiol protease</keyword>
<comment type="similarity">
    <text evidence="1">Belongs to the peptidase C40 family.</text>
</comment>
<dbReference type="SUPFAM" id="SSF49373">
    <property type="entry name" value="Invasin/intimin cell-adhesion fragments"/>
    <property type="match status" value="3"/>
</dbReference>
<proteinExistence type="inferred from homology"/>
<dbReference type="InterPro" id="IPR003343">
    <property type="entry name" value="Big_2"/>
</dbReference>
<dbReference type="Pfam" id="PF00877">
    <property type="entry name" value="NLPC_P60"/>
    <property type="match status" value="1"/>
</dbReference>
<comment type="caution">
    <text evidence="6">The sequence shown here is derived from an EMBL/GenBank/DDBJ whole genome shotgun (WGS) entry which is preliminary data.</text>
</comment>
<dbReference type="Gene3D" id="3.90.1720.10">
    <property type="entry name" value="endopeptidase domain like (from Nostoc punctiforme)"/>
    <property type="match status" value="1"/>
</dbReference>